<dbReference type="EMBL" id="BAABHD010000024">
    <property type="protein sequence ID" value="GAA4454767.1"/>
    <property type="molecule type" value="Genomic_DNA"/>
</dbReference>
<protein>
    <submittedName>
        <fullName evidence="1">Uncharacterized protein</fullName>
    </submittedName>
</protein>
<reference evidence="2" key="1">
    <citation type="journal article" date="2019" name="Int. J. Syst. Evol. Microbiol.">
        <title>The Global Catalogue of Microorganisms (GCM) 10K type strain sequencing project: providing services to taxonomists for standard genome sequencing and annotation.</title>
        <authorList>
            <consortium name="The Broad Institute Genomics Platform"/>
            <consortium name="The Broad Institute Genome Sequencing Center for Infectious Disease"/>
            <person name="Wu L."/>
            <person name="Ma J."/>
        </authorList>
    </citation>
    <scope>NUCLEOTIDE SEQUENCE [LARGE SCALE GENOMIC DNA]</scope>
    <source>
        <strain evidence="2">JCM 17927</strain>
    </source>
</reference>
<evidence type="ECO:0000313" key="1">
    <source>
        <dbReference type="EMBL" id="GAA4454767.1"/>
    </source>
</evidence>
<sequence length="87" mass="9642">MIEAYKLLNQALIEERGLTQSGYRATAVELNEVLIVRLSHSSKPDLVIAVRQRLGSTMEVNFYSYDGHGTTETYANARLAADAVLNL</sequence>
<keyword evidence="2" id="KW-1185">Reference proteome</keyword>
<organism evidence="1 2">
    <name type="scientific">Nibrella saemangeumensis</name>
    <dbReference type="NCBI Taxonomy" id="1084526"/>
    <lineage>
        <taxon>Bacteria</taxon>
        <taxon>Pseudomonadati</taxon>
        <taxon>Bacteroidota</taxon>
        <taxon>Cytophagia</taxon>
        <taxon>Cytophagales</taxon>
        <taxon>Spirosomataceae</taxon>
        <taxon>Nibrella</taxon>
    </lineage>
</organism>
<comment type="caution">
    <text evidence="1">The sequence shown here is derived from an EMBL/GenBank/DDBJ whole genome shotgun (WGS) entry which is preliminary data.</text>
</comment>
<dbReference type="RefSeq" id="WP_345243357.1">
    <property type="nucleotide sequence ID" value="NZ_BAABHD010000024.1"/>
</dbReference>
<name>A0ABP8MSN3_9BACT</name>
<accession>A0ABP8MSN3</accession>
<dbReference type="Proteomes" id="UP001501175">
    <property type="component" value="Unassembled WGS sequence"/>
</dbReference>
<evidence type="ECO:0000313" key="2">
    <source>
        <dbReference type="Proteomes" id="UP001501175"/>
    </source>
</evidence>
<proteinExistence type="predicted"/>
<gene>
    <name evidence="1" type="ORF">GCM10023189_21670</name>
</gene>